<gene>
    <name evidence="2" type="ORF">CEV34_3567</name>
</gene>
<evidence type="ECO:0000256" key="1">
    <source>
        <dbReference type="SAM" id="Phobius"/>
    </source>
</evidence>
<feature type="transmembrane region" description="Helical" evidence="1">
    <location>
        <begin position="30"/>
        <end position="49"/>
    </location>
</feature>
<sequence>MMTVAIALFTIMLCGPFAYLAVKLPMPAPYKLLYLGVIGCVAAATFLFGRQLG</sequence>
<keyword evidence="1" id="KW-0472">Membrane</keyword>
<comment type="caution">
    <text evidence="2">The sequence shown here is derived from an EMBL/GenBank/DDBJ whole genome shotgun (WGS) entry which is preliminary data.</text>
</comment>
<dbReference type="RefSeq" id="WP_194270519.1">
    <property type="nucleotide sequence ID" value="NZ_CP175671.1"/>
</dbReference>
<evidence type="ECO:0000313" key="3">
    <source>
        <dbReference type="Proteomes" id="UP000216188"/>
    </source>
</evidence>
<name>A0A256G8Z3_9HYPH</name>
<protein>
    <submittedName>
        <fullName evidence="2">Putative membrane protein</fullName>
    </submittedName>
</protein>
<keyword evidence="1" id="KW-1133">Transmembrane helix</keyword>
<evidence type="ECO:0000313" key="2">
    <source>
        <dbReference type="EMBL" id="OYR23563.1"/>
    </source>
</evidence>
<reference evidence="2 3" key="1">
    <citation type="submission" date="2017-07" db="EMBL/GenBank/DDBJ databases">
        <title>Phylogenetic study on the rhizospheric bacterium Ochrobactrum sp. A44.</title>
        <authorList>
            <person name="Krzyzanowska D.M."/>
            <person name="Ossowicki A."/>
            <person name="Rajewska M."/>
            <person name="Maciag T."/>
            <person name="Kaczynski Z."/>
            <person name="Czerwicka M."/>
            <person name="Jafra S."/>
        </authorList>
    </citation>
    <scope>NUCLEOTIDE SEQUENCE [LARGE SCALE GENOMIC DNA]</scope>
    <source>
        <strain evidence="2 3">CCUG 30717</strain>
    </source>
</reference>
<dbReference type="AlphaFoldDB" id="A0A256G8Z3"/>
<organism evidence="2 3">
    <name type="scientific">Brucella pseudogrignonensis</name>
    <dbReference type="NCBI Taxonomy" id="419475"/>
    <lineage>
        <taxon>Bacteria</taxon>
        <taxon>Pseudomonadati</taxon>
        <taxon>Pseudomonadota</taxon>
        <taxon>Alphaproteobacteria</taxon>
        <taxon>Hyphomicrobiales</taxon>
        <taxon>Brucellaceae</taxon>
        <taxon>Brucella/Ochrobactrum group</taxon>
        <taxon>Brucella</taxon>
    </lineage>
</organism>
<keyword evidence="1" id="KW-0812">Transmembrane</keyword>
<accession>A0A256G8Z3</accession>
<dbReference type="Proteomes" id="UP000216188">
    <property type="component" value="Unassembled WGS sequence"/>
</dbReference>
<dbReference type="EMBL" id="NNRM01000039">
    <property type="protein sequence ID" value="OYR23563.1"/>
    <property type="molecule type" value="Genomic_DNA"/>
</dbReference>
<proteinExistence type="predicted"/>
<keyword evidence="3" id="KW-1185">Reference proteome</keyword>